<comment type="caution">
    <text evidence="2">The sequence shown here is derived from an EMBL/GenBank/DDBJ whole genome shotgun (WGS) entry which is preliminary data.</text>
</comment>
<evidence type="ECO:0000256" key="1">
    <source>
        <dbReference type="SAM" id="MobiDB-lite"/>
    </source>
</evidence>
<dbReference type="Proteomes" id="UP000646548">
    <property type="component" value="Unassembled WGS sequence"/>
</dbReference>
<evidence type="ECO:0000313" key="3">
    <source>
        <dbReference type="Proteomes" id="UP000646548"/>
    </source>
</evidence>
<gene>
    <name evidence="2" type="ORF">FQA47_012248</name>
</gene>
<evidence type="ECO:0000313" key="2">
    <source>
        <dbReference type="EMBL" id="KAF6727440.1"/>
    </source>
</evidence>
<accession>A0A834CIE6</accession>
<feature type="compositionally biased region" description="Basic residues" evidence="1">
    <location>
        <begin position="1"/>
        <end position="22"/>
    </location>
</feature>
<protein>
    <submittedName>
        <fullName evidence="2">Uncharacterized protein</fullName>
    </submittedName>
</protein>
<reference evidence="2" key="1">
    <citation type="journal article" name="BMC Genomics">
        <title>Long-read sequencing and de novo genome assembly of marine medaka (Oryzias melastigma).</title>
        <authorList>
            <person name="Liang P."/>
            <person name="Saqib H.S.A."/>
            <person name="Ni X."/>
            <person name="Shen Y."/>
        </authorList>
    </citation>
    <scope>NUCLEOTIDE SEQUENCE</scope>
    <source>
        <strain evidence="2">Bigg-433</strain>
    </source>
</reference>
<name>A0A834CIE6_ORYME</name>
<feature type="region of interest" description="Disordered" evidence="1">
    <location>
        <begin position="1"/>
        <end position="28"/>
    </location>
</feature>
<organism evidence="2 3">
    <name type="scientific">Oryzias melastigma</name>
    <name type="common">Marine medaka</name>
    <dbReference type="NCBI Taxonomy" id="30732"/>
    <lineage>
        <taxon>Eukaryota</taxon>
        <taxon>Metazoa</taxon>
        <taxon>Chordata</taxon>
        <taxon>Craniata</taxon>
        <taxon>Vertebrata</taxon>
        <taxon>Euteleostomi</taxon>
        <taxon>Actinopterygii</taxon>
        <taxon>Neopterygii</taxon>
        <taxon>Teleostei</taxon>
        <taxon>Neoteleostei</taxon>
        <taxon>Acanthomorphata</taxon>
        <taxon>Ovalentaria</taxon>
        <taxon>Atherinomorphae</taxon>
        <taxon>Beloniformes</taxon>
        <taxon>Adrianichthyidae</taxon>
        <taxon>Oryziinae</taxon>
        <taxon>Oryzias</taxon>
    </lineage>
</organism>
<proteinExistence type="predicted"/>
<sequence>MRGSRSVHHLTHRRAGSRRFRRQPSSGCHAALARPLPCVQTRPLAGSRTESVSSLGGGLELRGQAEEGLAAQE</sequence>
<dbReference type="EMBL" id="WKFB01000303">
    <property type="protein sequence ID" value="KAF6727440.1"/>
    <property type="molecule type" value="Genomic_DNA"/>
</dbReference>
<dbReference type="AlphaFoldDB" id="A0A834CIE6"/>
<feature type="region of interest" description="Disordered" evidence="1">
    <location>
        <begin position="42"/>
        <end position="73"/>
    </location>
</feature>